<proteinExistence type="predicted"/>
<evidence type="ECO:0000313" key="2">
    <source>
        <dbReference type="Proteomes" id="UP000054549"/>
    </source>
</evidence>
<dbReference type="InParanoid" id="A0A0C2S2C0"/>
<dbReference type="AlphaFoldDB" id="A0A0C2S2C0"/>
<evidence type="ECO:0000313" key="1">
    <source>
        <dbReference type="EMBL" id="KIL56805.1"/>
    </source>
</evidence>
<dbReference type="EMBL" id="KN818399">
    <property type="protein sequence ID" value="KIL56805.1"/>
    <property type="molecule type" value="Genomic_DNA"/>
</dbReference>
<accession>A0A0C2S2C0</accession>
<reference evidence="1 2" key="1">
    <citation type="submission" date="2014-04" db="EMBL/GenBank/DDBJ databases">
        <title>Evolutionary Origins and Diversification of the Mycorrhizal Mutualists.</title>
        <authorList>
            <consortium name="DOE Joint Genome Institute"/>
            <consortium name="Mycorrhizal Genomics Consortium"/>
            <person name="Kohler A."/>
            <person name="Kuo A."/>
            <person name="Nagy L.G."/>
            <person name="Floudas D."/>
            <person name="Copeland A."/>
            <person name="Barry K.W."/>
            <person name="Cichocki N."/>
            <person name="Veneault-Fourrey C."/>
            <person name="LaButti K."/>
            <person name="Lindquist E.A."/>
            <person name="Lipzen A."/>
            <person name="Lundell T."/>
            <person name="Morin E."/>
            <person name="Murat C."/>
            <person name="Riley R."/>
            <person name="Ohm R."/>
            <person name="Sun H."/>
            <person name="Tunlid A."/>
            <person name="Henrissat B."/>
            <person name="Grigoriev I.V."/>
            <person name="Hibbett D.S."/>
            <person name="Martin F."/>
        </authorList>
    </citation>
    <scope>NUCLEOTIDE SEQUENCE [LARGE SCALE GENOMIC DNA]</scope>
    <source>
        <strain evidence="1 2">Koide BX008</strain>
    </source>
</reference>
<name>A0A0C2S2C0_AMAMK</name>
<sequence>MTESFMLLLINVNNFFFGCGEGAGATASVLFTALYIEAPSSPWLVVPKALPLLLRQTLIPCLVFKCQLYSNQSSLIRQRISRSDDLPFIPPSIADQRPRLYHNR</sequence>
<dbReference type="Proteomes" id="UP000054549">
    <property type="component" value="Unassembled WGS sequence"/>
</dbReference>
<protein>
    <submittedName>
        <fullName evidence="1">Uncharacterized protein</fullName>
    </submittedName>
</protein>
<organism evidence="1 2">
    <name type="scientific">Amanita muscaria (strain Koide BX008)</name>
    <dbReference type="NCBI Taxonomy" id="946122"/>
    <lineage>
        <taxon>Eukaryota</taxon>
        <taxon>Fungi</taxon>
        <taxon>Dikarya</taxon>
        <taxon>Basidiomycota</taxon>
        <taxon>Agaricomycotina</taxon>
        <taxon>Agaricomycetes</taxon>
        <taxon>Agaricomycetidae</taxon>
        <taxon>Agaricales</taxon>
        <taxon>Pluteineae</taxon>
        <taxon>Amanitaceae</taxon>
        <taxon>Amanita</taxon>
    </lineage>
</organism>
<keyword evidence="2" id="KW-1185">Reference proteome</keyword>
<dbReference type="HOGENOM" id="CLU_2249401_0_0_1"/>
<gene>
    <name evidence="1" type="ORF">M378DRAFT_172393</name>
</gene>